<dbReference type="EMBL" id="CH473950">
    <property type="protein sequence ID" value="EDM15704.1"/>
    <property type="molecule type" value="Genomic_DNA"/>
</dbReference>
<evidence type="ECO:0000313" key="1">
    <source>
        <dbReference type="EMBL" id="EDM15704.1"/>
    </source>
</evidence>
<gene>
    <name evidence="1" type="ORF">rCG_63696</name>
</gene>
<accession>A6HT18</accession>
<evidence type="ECO:0000313" key="2">
    <source>
        <dbReference type="Proteomes" id="UP000234681"/>
    </source>
</evidence>
<organism evidence="1 2">
    <name type="scientific">Rattus norvegicus</name>
    <name type="common">Rat</name>
    <dbReference type="NCBI Taxonomy" id="10116"/>
    <lineage>
        <taxon>Eukaryota</taxon>
        <taxon>Metazoa</taxon>
        <taxon>Chordata</taxon>
        <taxon>Craniata</taxon>
        <taxon>Vertebrata</taxon>
        <taxon>Euteleostomi</taxon>
        <taxon>Mammalia</taxon>
        <taxon>Eutheria</taxon>
        <taxon>Euarchontoglires</taxon>
        <taxon>Glires</taxon>
        <taxon>Rodentia</taxon>
        <taxon>Myomorpha</taxon>
        <taxon>Muroidea</taxon>
        <taxon>Muridae</taxon>
        <taxon>Murinae</taxon>
        <taxon>Rattus</taxon>
    </lineage>
</organism>
<protein>
    <submittedName>
        <fullName evidence="1">RCG63696</fullName>
    </submittedName>
</protein>
<reference evidence="1 2" key="1">
    <citation type="submission" date="2005-09" db="EMBL/GenBank/DDBJ databases">
        <authorList>
            <person name="Mural R.J."/>
            <person name="Li P.W."/>
            <person name="Adams M.D."/>
            <person name="Amanatides P.G."/>
            <person name="Baden-Tillson H."/>
            <person name="Barnstead M."/>
            <person name="Chin S.H."/>
            <person name="Dew I."/>
            <person name="Evans C.A."/>
            <person name="Ferriera S."/>
            <person name="Flanigan M."/>
            <person name="Fosler C."/>
            <person name="Glodek A."/>
            <person name="Gu Z."/>
            <person name="Holt R.A."/>
            <person name="Jennings D."/>
            <person name="Kraft C.L."/>
            <person name="Lu F."/>
            <person name="Nguyen T."/>
            <person name="Nusskern D.R."/>
            <person name="Pfannkoch C.M."/>
            <person name="Sitter C."/>
            <person name="Sutton G.G."/>
            <person name="Venter J.C."/>
            <person name="Wang Z."/>
            <person name="Woodage T."/>
            <person name="Zheng X.H."/>
            <person name="Zhong F."/>
        </authorList>
    </citation>
    <scope>NUCLEOTIDE SEQUENCE [LARGE SCALE GENOMIC DNA]</scope>
    <source>
        <strain>BN</strain>
        <strain evidence="2">Sprague-Dawley</strain>
    </source>
</reference>
<dbReference type="Proteomes" id="UP000234681">
    <property type="component" value="Chromosome 7"/>
</dbReference>
<proteinExistence type="predicted"/>
<name>A6HT18_RAT</name>
<sequence length="59" mass="6504">MYGLSHRLDVLILPREDPEKSDLGRESIPTQKLLLGLSFKTRTVTSVRPASAAQIPWGG</sequence>
<dbReference type="AlphaFoldDB" id="A6HT18"/>